<keyword evidence="4" id="KW-0708">Seed storage protein</keyword>
<evidence type="ECO:0000256" key="6">
    <source>
        <dbReference type="SAM" id="MobiDB-lite"/>
    </source>
</evidence>
<comment type="similarity">
    <text evidence="1">Belongs to the 11S seed storage protein (globulins) family.</text>
</comment>
<evidence type="ECO:0000256" key="4">
    <source>
        <dbReference type="ARBA" id="ARBA00023129"/>
    </source>
</evidence>
<dbReference type="InterPro" id="IPR014710">
    <property type="entry name" value="RmlC-like_jellyroll"/>
</dbReference>
<dbReference type="SUPFAM" id="SSF51182">
    <property type="entry name" value="RmlC-like cupins"/>
    <property type="match status" value="1"/>
</dbReference>
<dbReference type="InterPro" id="IPR011051">
    <property type="entry name" value="RmlC_Cupin_sf"/>
</dbReference>
<proteinExistence type="inferred from homology"/>
<organism evidence="8 9">
    <name type="scientific">Hevea brasiliensis</name>
    <name type="common">Para rubber tree</name>
    <name type="synonym">Siphonia brasiliensis</name>
    <dbReference type="NCBI Taxonomy" id="3981"/>
    <lineage>
        <taxon>Eukaryota</taxon>
        <taxon>Viridiplantae</taxon>
        <taxon>Streptophyta</taxon>
        <taxon>Embryophyta</taxon>
        <taxon>Tracheophyta</taxon>
        <taxon>Spermatophyta</taxon>
        <taxon>Magnoliopsida</taxon>
        <taxon>eudicotyledons</taxon>
        <taxon>Gunneridae</taxon>
        <taxon>Pentapetalae</taxon>
        <taxon>rosids</taxon>
        <taxon>fabids</taxon>
        <taxon>Malpighiales</taxon>
        <taxon>Euphorbiaceae</taxon>
        <taxon>Crotonoideae</taxon>
        <taxon>Micrandreae</taxon>
        <taxon>Hevea</taxon>
    </lineage>
</organism>
<accession>A0A6A6KFG1</accession>
<keyword evidence="5" id="KW-1015">Disulfide bond</keyword>
<dbReference type="InterPro" id="IPR006044">
    <property type="entry name" value="11S_seedstore_pln"/>
</dbReference>
<evidence type="ECO:0000256" key="1">
    <source>
        <dbReference type="ARBA" id="ARBA00007178"/>
    </source>
</evidence>
<evidence type="ECO:0000256" key="5">
    <source>
        <dbReference type="ARBA" id="ARBA00023157"/>
    </source>
</evidence>
<dbReference type="InterPro" id="IPR006045">
    <property type="entry name" value="Cupin_1"/>
</dbReference>
<dbReference type="PANTHER" id="PTHR31189">
    <property type="entry name" value="OS03G0336100 PROTEIN-RELATED"/>
    <property type="match status" value="1"/>
</dbReference>
<dbReference type="GO" id="GO:0045735">
    <property type="term" value="F:nutrient reservoir activity"/>
    <property type="evidence" value="ECO:0007669"/>
    <property type="project" value="UniProtKB-KW"/>
</dbReference>
<dbReference type="AlphaFoldDB" id="A0A6A6KFG1"/>
<dbReference type="PANTHER" id="PTHR31189:SF35">
    <property type="entry name" value="12S SEED STORAGE PROTEIN CRB"/>
    <property type="match status" value="1"/>
</dbReference>
<protein>
    <recommendedName>
        <fullName evidence="7">Cupin type-1 domain-containing protein</fullName>
    </recommendedName>
</protein>
<dbReference type="SMART" id="SM00835">
    <property type="entry name" value="Cupin_1"/>
    <property type="match status" value="1"/>
</dbReference>
<comment type="caution">
    <text evidence="8">The sequence shown here is derived from an EMBL/GenBank/DDBJ whole genome shotgun (WGS) entry which is preliminary data.</text>
</comment>
<gene>
    <name evidence="8" type="ORF">GH714_030485</name>
</gene>
<sequence>MDESLISEAFDIDSSIARKLCGENDNRGNIVKVREKLNLVTPISKSHGEREEKQKRENPRGGGGRGGLYDLEDSFCTLRMKENIDNPASADVYSPGVGRVSTVDSHNLAILKLLQLRANHVVLHKHKLRDKGSARVQVVNEKGRSVFDGNVTTGQVLLVPQDYVAATRANSDRFEHIVLNTNGNAKINPVVGRTRSSGPFRVMCSPTHSVFGEMMQVKGAIFAS</sequence>
<evidence type="ECO:0000313" key="9">
    <source>
        <dbReference type="Proteomes" id="UP000467840"/>
    </source>
</evidence>
<feature type="domain" description="Cupin type-1" evidence="7">
    <location>
        <begin position="82"/>
        <end position="203"/>
    </location>
</feature>
<dbReference type="PRINTS" id="PR00439">
    <property type="entry name" value="11SGLOBULIN"/>
</dbReference>
<feature type="region of interest" description="Disordered" evidence="6">
    <location>
        <begin position="41"/>
        <end position="66"/>
    </location>
</feature>
<keyword evidence="9" id="KW-1185">Reference proteome</keyword>
<dbReference type="GO" id="GO:0048316">
    <property type="term" value="P:seed development"/>
    <property type="evidence" value="ECO:0007669"/>
    <property type="project" value="UniProtKB-ARBA"/>
</dbReference>
<dbReference type="EMBL" id="JAAGAX010000017">
    <property type="protein sequence ID" value="KAF2286813.1"/>
    <property type="molecule type" value="Genomic_DNA"/>
</dbReference>
<name>A0A6A6KFG1_HEVBR</name>
<dbReference type="Gene3D" id="2.60.120.10">
    <property type="entry name" value="Jelly Rolls"/>
    <property type="match status" value="3"/>
</dbReference>
<evidence type="ECO:0000259" key="7">
    <source>
        <dbReference type="SMART" id="SM00835"/>
    </source>
</evidence>
<dbReference type="Proteomes" id="UP000467840">
    <property type="component" value="Chromosome 3"/>
</dbReference>
<reference evidence="8 9" key="1">
    <citation type="journal article" date="2020" name="Mol. Plant">
        <title>The Chromosome-Based Rubber Tree Genome Provides New Insights into Spurge Genome Evolution and Rubber Biosynthesis.</title>
        <authorList>
            <person name="Liu J."/>
            <person name="Shi C."/>
            <person name="Shi C.C."/>
            <person name="Li W."/>
            <person name="Zhang Q.J."/>
            <person name="Zhang Y."/>
            <person name="Li K."/>
            <person name="Lu H.F."/>
            <person name="Shi C."/>
            <person name="Zhu S.T."/>
            <person name="Xiao Z.Y."/>
            <person name="Nan H."/>
            <person name="Yue Y."/>
            <person name="Zhu X.G."/>
            <person name="Wu Y."/>
            <person name="Hong X.N."/>
            <person name="Fan G.Y."/>
            <person name="Tong Y."/>
            <person name="Zhang D."/>
            <person name="Mao C.L."/>
            <person name="Liu Y.L."/>
            <person name="Hao S.J."/>
            <person name="Liu W.Q."/>
            <person name="Lv M.Q."/>
            <person name="Zhang H.B."/>
            <person name="Liu Y."/>
            <person name="Hu-Tang G.R."/>
            <person name="Wang J.P."/>
            <person name="Wang J.H."/>
            <person name="Sun Y.H."/>
            <person name="Ni S.B."/>
            <person name="Chen W.B."/>
            <person name="Zhang X.C."/>
            <person name="Jiao Y.N."/>
            <person name="Eichler E.E."/>
            <person name="Li G.H."/>
            <person name="Liu X."/>
            <person name="Gao L.Z."/>
        </authorList>
    </citation>
    <scope>NUCLEOTIDE SEQUENCE [LARGE SCALE GENOMIC DNA]</scope>
    <source>
        <strain evidence="9">cv. GT1</strain>
        <tissue evidence="8">Leaf</tissue>
    </source>
</reference>
<dbReference type="Pfam" id="PF00190">
    <property type="entry name" value="Cupin_1"/>
    <property type="match status" value="1"/>
</dbReference>
<keyword evidence="3" id="KW-0758">Storage protein</keyword>
<evidence type="ECO:0000256" key="2">
    <source>
        <dbReference type="ARBA" id="ARBA00022729"/>
    </source>
</evidence>
<evidence type="ECO:0000256" key="3">
    <source>
        <dbReference type="ARBA" id="ARBA00022761"/>
    </source>
</evidence>
<keyword evidence="2" id="KW-0732">Signal</keyword>
<evidence type="ECO:0000313" key="8">
    <source>
        <dbReference type="EMBL" id="KAF2286813.1"/>
    </source>
</evidence>
<dbReference type="InterPro" id="IPR050253">
    <property type="entry name" value="Seed_Storage-Functional"/>
</dbReference>
<feature type="compositionally biased region" description="Basic and acidic residues" evidence="6">
    <location>
        <begin position="46"/>
        <end position="59"/>
    </location>
</feature>